<dbReference type="Pfam" id="PF01887">
    <property type="entry name" value="SAM_HAT_N"/>
    <property type="match status" value="1"/>
</dbReference>
<dbReference type="InterPro" id="IPR023228">
    <property type="entry name" value="SAM_OH_AdoTrfase_N_sf"/>
</dbReference>
<dbReference type="SUPFAM" id="SSF101852">
    <property type="entry name" value="Bacterial fluorinating enzyme, C-terminal domain"/>
    <property type="match status" value="1"/>
</dbReference>
<dbReference type="Pfam" id="PF20257">
    <property type="entry name" value="SAM_HAT_C"/>
    <property type="match status" value="1"/>
</dbReference>
<dbReference type="Proteomes" id="UP001500466">
    <property type="component" value="Unassembled WGS sequence"/>
</dbReference>
<protein>
    <submittedName>
        <fullName evidence="5">SAM-dependent chlorinase/fluorinase</fullName>
    </submittedName>
</protein>
<dbReference type="Gene3D" id="3.40.50.10790">
    <property type="entry name" value="S-adenosyl-l-methionine hydroxide adenosyltransferase, N-terminal"/>
    <property type="match status" value="1"/>
</dbReference>
<dbReference type="InterPro" id="IPR046470">
    <property type="entry name" value="SAM_HAT_C"/>
</dbReference>
<feature type="domain" description="S-adenosyl-l-methionine hydroxide adenosyltransferase C-terminal" evidence="4">
    <location>
        <begin position="178"/>
        <end position="265"/>
    </location>
</feature>
<dbReference type="PIRSF" id="PIRSF006779">
    <property type="entry name" value="UCP006779"/>
    <property type="match status" value="1"/>
</dbReference>
<evidence type="ECO:0000259" key="4">
    <source>
        <dbReference type="Pfam" id="PF20257"/>
    </source>
</evidence>
<name>A0ABP9HIT1_9ACTN</name>
<dbReference type="InterPro" id="IPR023227">
    <property type="entry name" value="SAM_OH_AdoTrfase_C_sf"/>
</dbReference>
<dbReference type="PANTHER" id="PTHR35092">
    <property type="entry name" value="CHLORINASE MJ1651"/>
    <property type="match status" value="1"/>
</dbReference>
<comment type="caution">
    <text evidence="5">The sequence shown here is derived from an EMBL/GenBank/DDBJ whole genome shotgun (WGS) entry which is preliminary data.</text>
</comment>
<proteinExistence type="inferred from homology"/>
<accession>A0ABP9HIT1</accession>
<comment type="similarity">
    <text evidence="2">Belongs to the SAM hydrolase / SAM-dependent halogenase family.</text>
</comment>
<feature type="domain" description="S-adenosyl-l-methionine hydroxide adenosyltransferase N-terminal" evidence="3">
    <location>
        <begin position="7"/>
        <end position="152"/>
    </location>
</feature>
<evidence type="ECO:0000313" key="5">
    <source>
        <dbReference type="EMBL" id="GAA4971625.1"/>
    </source>
</evidence>
<evidence type="ECO:0000256" key="1">
    <source>
        <dbReference type="ARBA" id="ARBA00022691"/>
    </source>
</evidence>
<reference evidence="6" key="1">
    <citation type="journal article" date="2019" name="Int. J. Syst. Evol. Microbiol.">
        <title>The Global Catalogue of Microorganisms (GCM) 10K type strain sequencing project: providing services to taxonomists for standard genome sequencing and annotation.</title>
        <authorList>
            <consortium name="The Broad Institute Genomics Platform"/>
            <consortium name="The Broad Institute Genome Sequencing Center for Infectious Disease"/>
            <person name="Wu L."/>
            <person name="Ma J."/>
        </authorList>
    </citation>
    <scope>NUCLEOTIDE SEQUENCE [LARGE SCALE GENOMIC DNA]</scope>
    <source>
        <strain evidence="6">JCM 17986</strain>
    </source>
</reference>
<dbReference type="EMBL" id="BAABHS010000014">
    <property type="protein sequence ID" value="GAA4971625.1"/>
    <property type="molecule type" value="Genomic_DNA"/>
</dbReference>
<dbReference type="InterPro" id="IPR002747">
    <property type="entry name" value="SAM_OH_AdoTrfase"/>
</dbReference>
<dbReference type="Gene3D" id="2.40.30.90">
    <property type="entry name" value="Bacterial fluorinating enzyme like"/>
    <property type="match status" value="1"/>
</dbReference>
<dbReference type="PANTHER" id="PTHR35092:SF1">
    <property type="entry name" value="CHLORINASE MJ1651"/>
    <property type="match status" value="1"/>
</dbReference>
<evidence type="ECO:0000256" key="2">
    <source>
        <dbReference type="ARBA" id="ARBA00024035"/>
    </source>
</evidence>
<gene>
    <name evidence="5" type="ORF">GCM10023205_41950</name>
</gene>
<evidence type="ECO:0000259" key="3">
    <source>
        <dbReference type="Pfam" id="PF01887"/>
    </source>
</evidence>
<evidence type="ECO:0000313" key="6">
    <source>
        <dbReference type="Proteomes" id="UP001500466"/>
    </source>
</evidence>
<sequence length="276" mass="28807">MTPVLPISFLTDYGTADGFVAACRGVMARIAPEARVLDITHEVPPGDIRRGALLLAQTLPYLPPGVHVAVVDPGVGTARRGVLVRTSEHLLVGPDNGLLPWAADALGGIREAYELGNPALMLPQVSATFHGRDVFAPVAAHLATGTPPSEVGRRLDAGSLVRLADPVAYVDRGTGYAEVLTEDRFGNVQLSLAESHIRELGVERGGALDVEAGGDVHWVPYRRTFGDVAAGALVALLDSAGYVALTVNGGDAARALRVRPGDPVKLRRPDSGTGAV</sequence>
<dbReference type="InterPro" id="IPR046469">
    <property type="entry name" value="SAM_HAT_N"/>
</dbReference>
<organism evidence="5 6">
    <name type="scientific">Yinghuangia aomiensis</name>
    <dbReference type="NCBI Taxonomy" id="676205"/>
    <lineage>
        <taxon>Bacteria</taxon>
        <taxon>Bacillati</taxon>
        <taxon>Actinomycetota</taxon>
        <taxon>Actinomycetes</taxon>
        <taxon>Kitasatosporales</taxon>
        <taxon>Streptomycetaceae</taxon>
        <taxon>Yinghuangia</taxon>
    </lineage>
</organism>
<keyword evidence="6" id="KW-1185">Reference proteome</keyword>
<keyword evidence="1" id="KW-0949">S-adenosyl-L-methionine</keyword>
<dbReference type="SUPFAM" id="SSF102522">
    <property type="entry name" value="Bacterial fluorinating enzyme, N-terminal domain"/>
    <property type="match status" value="1"/>
</dbReference>